<dbReference type="EMBL" id="BOML01000065">
    <property type="protein sequence ID" value="GIE06620.1"/>
    <property type="molecule type" value="Genomic_DNA"/>
</dbReference>
<gene>
    <name evidence="1" type="ORF">Adu01nite_79700</name>
</gene>
<organism evidence="1 2">
    <name type="scientific">Paractinoplanes durhamensis</name>
    <dbReference type="NCBI Taxonomy" id="113563"/>
    <lineage>
        <taxon>Bacteria</taxon>
        <taxon>Bacillati</taxon>
        <taxon>Actinomycetota</taxon>
        <taxon>Actinomycetes</taxon>
        <taxon>Micromonosporales</taxon>
        <taxon>Micromonosporaceae</taxon>
        <taxon>Paractinoplanes</taxon>
    </lineage>
</organism>
<dbReference type="RefSeq" id="WP_203734477.1">
    <property type="nucleotide sequence ID" value="NZ_BAAATX010000020.1"/>
</dbReference>
<evidence type="ECO:0000313" key="2">
    <source>
        <dbReference type="Proteomes" id="UP000637628"/>
    </source>
</evidence>
<reference evidence="1 2" key="1">
    <citation type="submission" date="2021-01" db="EMBL/GenBank/DDBJ databases">
        <title>Whole genome shotgun sequence of Actinoplanes durhamensis NBRC 14914.</title>
        <authorList>
            <person name="Komaki H."/>
            <person name="Tamura T."/>
        </authorList>
    </citation>
    <scope>NUCLEOTIDE SEQUENCE [LARGE SCALE GENOMIC DNA]</scope>
    <source>
        <strain evidence="1 2">NBRC 14914</strain>
    </source>
</reference>
<evidence type="ECO:0008006" key="3">
    <source>
        <dbReference type="Google" id="ProtNLM"/>
    </source>
</evidence>
<evidence type="ECO:0000313" key="1">
    <source>
        <dbReference type="EMBL" id="GIE06620.1"/>
    </source>
</evidence>
<comment type="caution">
    <text evidence="1">The sequence shown here is derived from an EMBL/GenBank/DDBJ whole genome shotgun (WGS) entry which is preliminary data.</text>
</comment>
<dbReference type="SUPFAM" id="SSF50346">
    <property type="entry name" value="PRC-barrel domain"/>
    <property type="match status" value="1"/>
</dbReference>
<protein>
    <recommendedName>
        <fullName evidence="3">PRC-barrel domain-containing protein</fullName>
    </recommendedName>
</protein>
<proteinExistence type="predicted"/>
<dbReference type="InterPro" id="IPR011033">
    <property type="entry name" value="PRC_barrel-like_sf"/>
</dbReference>
<dbReference type="Proteomes" id="UP000637628">
    <property type="component" value="Unassembled WGS sequence"/>
</dbReference>
<name>A0ABQ3Z9V9_9ACTN</name>
<keyword evidence="2" id="KW-1185">Reference proteome</keyword>
<accession>A0ABQ3Z9V9</accession>
<sequence length="150" mass="15837">MQVSDAGRLRSFEVHSADGHFLGHVGTVYRAEDSVQPLLVSFPAERDTPFVAPLFGAELTAHTLVLAYPAAQVTDGPTVDTDVVLSAGEVGAVLGYYGRRVRFSRPLTERREGTGDVAAAFSEVQVIPPVPGIGDEDLPPIVVTRPGLAG</sequence>